<evidence type="ECO:0000313" key="2">
    <source>
        <dbReference type="EMBL" id="GKV33850.1"/>
    </source>
</evidence>
<dbReference type="AlphaFoldDB" id="A0AAV5L9D0"/>
<accession>A0AAV5L9D0</accession>
<evidence type="ECO:0008006" key="4">
    <source>
        <dbReference type="Google" id="ProtNLM"/>
    </source>
</evidence>
<dbReference type="EMBL" id="BPVZ01000102">
    <property type="protein sequence ID" value="GKV33850.1"/>
    <property type="molecule type" value="Genomic_DNA"/>
</dbReference>
<dbReference type="InterPro" id="IPR006462">
    <property type="entry name" value="MS5"/>
</dbReference>
<protein>
    <recommendedName>
        <fullName evidence="4">Cystatin domain-containing protein</fullName>
    </recommendedName>
</protein>
<dbReference type="Gene3D" id="3.10.450.10">
    <property type="match status" value="1"/>
</dbReference>
<comment type="caution">
    <text evidence="2">The sequence shown here is derived from an EMBL/GenBank/DDBJ whole genome shotgun (WGS) entry which is preliminary data.</text>
</comment>
<dbReference type="Proteomes" id="UP001054252">
    <property type="component" value="Unassembled WGS sequence"/>
</dbReference>
<evidence type="ECO:0000313" key="3">
    <source>
        <dbReference type="Proteomes" id="UP001054252"/>
    </source>
</evidence>
<keyword evidence="3" id="KW-1185">Reference proteome</keyword>
<gene>
    <name evidence="2" type="ORF">SLEP1_g42300</name>
</gene>
<feature type="region of interest" description="Disordered" evidence="1">
    <location>
        <begin position="1"/>
        <end position="43"/>
    </location>
</feature>
<sequence length="203" mass="22941">MGTLEKRVVSAADFEDPEQKKLKIDDGSSSPKQNKSDSSDYDSDAEYVRFHNQLAESDGFDVDAKLPEDVMSLFGVVDINKMSAKRRQECDELAREAIKFHNLYKKPEICNLDLEFVKLLKLNLQYRISPRGGLFFLTFEAKDAKDGSIHCYQAKVFTRYTKDGRIPEVQMIRKKGDSYYIGKDPKRGGPCDDCEGGEPCGGC</sequence>
<name>A0AAV5L9D0_9ROSI</name>
<organism evidence="2 3">
    <name type="scientific">Rubroshorea leprosula</name>
    <dbReference type="NCBI Taxonomy" id="152421"/>
    <lineage>
        <taxon>Eukaryota</taxon>
        <taxon>Viridiplantae</taxon>
        <taxon>Streptophyta</taxon>
        <taxon>Embryophyta</taxon>
        <taxon>Tracheophyta</taxon>
        <taxon>Spermatophyta</taxon>
        <taxon>Magnoliopsida</taxon>
        <taxon>eudicotyledons</taxon>
        <taxon>Gunneridae</taxon>
        <taxon>Pentapetalae</taxon>
        <taxon>rosids</taxon>
        <taxon>malvids</taxon>
        <taxon>Malvales</taxon>
        <taxon>Dipterocarpaceae</taxon>
        <taxon>Rubroshorea</taxon>
    </lineage>
</organism>
<evidence type="ECO:0000256" key="1">
    <source>
        <dbReference type="SAM" id="MobiDB-lite"/>
    </source>
</evidence>
<dbReference type="PANTHER" id="PTHR31260">
    <property type="entry name" value="CYSTATIN/MONELLIN SUPERFAMILY PROTEIN"/>
    <property type="match status" value="1"/>
</dbReference>
<proteinExistence type="predicted"/>
<reference evidence="2 3" key="1">
    <citation type="journal article" date="2021" name="Commun. Biol.">
        <title>The genome of Shorea leprosula (Dipterocarpaceae) highlights the ecological relevance of drought in aseasonal tropical rainforests.</title>
        <authorList>
            <person name="Ng K.K.S."/>
            <person name="Kobayashi M.J."/>
            <person name="Fawcett J.A."/>
            <person name="Hatakeyama M."/>
            <person name="Paape T."/>
            <person name="Ng C.H."/>
            <person name="Ang C.C."/>
            <person name="Tnah L.H."/>
            <person name="Lee C.T."/>
            <person name="Nishiyama T."/>
            <person name="Sese J."/>
            <person name="O'Brien M.J."/>
            <person name="Copetti D."/>
            <person name="Mohd Noor M.I."/>
            <person name="Ong R.C."/>
            <person name="Putra M."/>
            <person name="Sireger I.Z."/>
            <person name="Indrioko S."/>
            <person name="Kosugi Y."/>
            <person name="Izuno A."/>
            <person name="Isagi Y."/>
            <person name="Lee S.L."/>
            <person name="Shimizu K.K."/>
        </authorList>
    </citation>
    <scope>NUCLEOTIDE SEQUENCE [LARGE SCALE GENOMIC DNA]</scope>
    <source>
        <strain evidence="2">214</strain>
    </source>
</reference>
<dbReference type="PANTHER" id="PTHR31260:SF28">
    <property type="entry name" value="CYSTATIN DOMAIN PROTEIN"/>
    <property type="match status" value="1"/>
</dbReference>
<feature type="compositionally biased region" description="Basic and acidic residues" evidence="1">
    <location>
        <begin position="17"/>
        <end position="26"/>
    </location>
</feature>